<dbReference type="PANTHER" id="PTHR10857:SF106">
    <property type="entry name" value="C2 DOMAIN-CONTAINING PROTEIN"/>
    <property type="match status" value="1"/>
</dbReference>
<organism evidence="4 5">
    <name type="scientific">Sphagnum troendelagicum</name>
    <dbReference type="NCBI Taxonomy" id="128251"/>
    <lineage>
        <taxon>Eukaryota</taxon>
        <taxon>Viridiplantae</taxon>
        <taxon>Streptophyta</taxon>
        <taxon>Embryophyta</taxon>
        <taxon>Bryophyta</taxon>
        <taxon>Sphagnophytina</taxon>
        <taxon>Sphagnopsida</taxon>
        <taxon>Sphagnales</taxon>
        <taxon>Sphagnaceae</taxon>
        <taxon>Sphagnum</taxon>
    </lineage>
</organism>
<keyword evidence="5" id="KW-1185">Reference proteome</keyword>
<dbReference type="SUPFAM" id="SSF49562">
    <property type="entry name" value="C2 domain (Calcium/lipid-binding domain, CaLB)"/>
    <property type="match status" value="2"/>
</dbReference>
<proteinExistence type="inferred from homology"/>
<feature type="domain" description="C2" evidence="3">
    <location>
        <begin position="173"/>
        <end position="296"/>
    </location>
</feature>
<evidence type="ECO:0000313" key="5">
    <source>
        <dbReference type="Proteomes" id="UP001497512"/>
    </source>
</evidence>
<dbReference type="PANTHER" id="PTHR10857">
    <property type="entry name" value="COPINE"/>
    <property type="match status" value="1"/>
</dbReference>
<evidence type="ECO:0000256" key="2">
    <source>
        <dbReference type="ARBA" id="ARBA00022737"/>
    </source>
</evidence>
<protein>
    <recommendedName>
        <fullName evidence="3">C2 domain-containing protein</fullName>
    </recommendedName>
</protein>
<dbReference type="SMART" id="SM00327">
    <property type="entry name" value="VWA"/>
    <property type="match status" value="1"/>
</dbReference>
<comment type="similarity">
    <text evidence="1">Belongs to the copine family.</text>
</comment>
<dbReference type="InterPro" id="IPR002035">
    <property type="entry name" value="VWF_A"/>
</dbReference>
<evidence type="ECO:0000259" key="3">
    <source>
        <dbReference type="PROSITE" id="PS50004"/>
    </source>
</evidence>
<dbReference type="InterPro" id="IPR045052">
    <property type="entry name" value="Copine"/>
</dbReference>
<reference evidence="4" key="1">
    <citation type="submission" date="2024-02" db="EMBL/GenBank/DDBJ databases">
        <authorList>
            <consortium name="ELIXIR-Norway"/>
            <consortium name="Elixir Norway"/>
        </authorList>
    </citation>
    <scope>NUCLEOTIDE SEQUENCE</scope>
</reference>
<dbReference type="InterPro" id="IPR000008">
    <property type="entry name" value="C2_dom"/>
</dbReference>
<dbReference type="SMART" id="SM00239">
    <property type="entry name" value="C2"/>
    <property type="match status" value="2"/>
</dbReference>
<dbReference type="SUPFAM" id="SSF53300">
    <property type="entry name" value="vWA-like"/>
    <property type="match status" value="1"/>
</dbReference>
<dbReference type="CDD" id="cd04048">
    <property type="entry name" value="C2A_Copine"/>
    <property type="match status" value="1"/>
</dbReference>
<dbReference type="Gene3D" id="2.60.40.150">
    <property type="entry name" value="C2 domain"/>
    <property type="match status" value="2"/>
</dbReference>
<dbReference type="Pfam" id="PF00168">
    <property type="entry name" value="C2"/>
    <property type="match status" value="2"/>
</dbReference>
<dbReference type="Pfam" id="PF07002">
    <property type="entry name" value="Copine"/>
    <property type="match status" value="1"/>
</dbReference>
<gene>
    <name evidence="4" type="ORF">CSSPTR1EN2_LOCUS7453</name>
</gene>
<dbReference type="CDD" id="cd04047">
    <property type="entry name" value="C2B_Copine"/>
    <property type="match status" value="1"/>
</dbReference>
<accession>A0ABP0TU28</accession>
<dbReference type="EMBL" id="OZ019906">
    <property type="protein sequence ID" value="CAK9204572.1"/>
    <property type="molecule type" value="Genomic_DNA"/>
</dbReference>
<evidence type="ECO:0000313" key="4">
    <source>
        <dbReference type="EMBL" id="CAK9204572.1"/>
    </source>
</evidence>
<dbReference type="Proteomes" id="UP001497512">
    <property type="component" value="Chromosome 14"/>
</dbReference>
<dbReference type="PROSITE" id="PS50004">
    <property type="entry name" value="C2"/>
    <property type="match status" value="2"/>
</dbReference>
<evidence type="ECO:0000256" key="1">
    <source>
        <dbReference type="ARBA" id="ARBA00009048"/>
    </source>
</evidence>
<sequence length="583" mass="64251">MGNCFSDVAGGQQAVGGVQSRNALDWQSDVFEAVENLGGTRGLSSQIQLSFSANKLRVMDTFSKSDPMLVGFLKRFDGSLEELGRTEVVLNSSSPNWVKELRVEYRFEEVQQLLLRVYDIDTNFANISSEKLQLRDQQFLGEVVCALSEIVMAPNQKFTVPLHGQGERVHQHDWGSLTITTEEMVKSKSLVEIVVRCAELDNKDLFSKSDPFLRISRLQEDGSATSVYRTEVKKNNLNPTWKPIRISLQQLNNGDMDRPLKIECCNFNTNGSHDLIGVTQISLNGLLELTRTRLPQDLNRPVQNQNKQPGGKFYVESCVITPIDSFLDYVTGGCELNFMVAVDFTASNGNPLQPDSLHYFDPSGRSNAYQTAIRAVGQIIHHYDTDKRFPCWGFGGRPIDGPVSHCFALNGNNSNPVVDGIPGIMFAYSQALRNITLAGPTLFAPVINMAASIASQHVSQDNQKYFVLLIITDGVITDLQQTIIAIINAAELPLSLLIVGVGGADFTEMETLDADKKRLSGPDGRVAARDIVQFMPMRNVAPDGASIARSLLAELPGQLLEYMKSRGIVPGNRPLVQPHAFAS</sequence>
<keyword evidence="2" id="KW-0677">Repeat</keyword>
<dbReference type="InterPro" id="IPR036465">
    <property type="entry name" value="vWFA_dom_sf"/>
</dbReference>
<dbReference type="InterPro" id="IPR037768">
    <property type="entry name" value="C2B_Copine"/>
</dbReference>
<dbReference type="InterPro" id="IPR035892">
    <property type="entry name" value="C2_domain_sf"/>
</dbReference>
<dbReference type="InterPro" id="IPR010734">
    <property type="entry name" value="Copine_C"/>
</dbReference>
<name>A0ABP0TU28_9BRYO</name>
<feature type="domain" description="C2" evidence="3">
    <location>
        <begin position="26"/>
        <end position="162"/>
    </location>
</feature>